<dbReference type="InterPro" id="IPR006311">
    <property type="entry name" value="TAT_signal"/>
</dbReference>
<protein>
    <submittedName>
        <fullName evidence="11">Dyp-type peroxidase</fullName>
    </submittedName>
</protein>
<dbReference type="RefSeq" id="WP_304601481.1">
    <property type="nucleotide sequence ID" value="NZ_JAUQYP010000001.1"/>
</dbReference>
<dbReference type="NCBIfam" id="TIGR01409">
    <property type="entry name" value="TAT_signal_seq"/>
    <property type="match status" value="1"/>
</dbReference>
<evidence type="ECO:0000256" key="6">
    <source>
        <dbReference type="ARBA" id="ARBA00023002"/>
    </source>
</evidence>
<keyword evidence="12" id="KW-1185">Reference proteome</keyword>
<dbReference type="PROSITE" id="PS51318">
    <property type="entry name" value="TAT"/>
    <property type="match status" value="1"/>
</dbReference>
<organism evidence="11 12">
    <name type="scientific">Actinotalea lenta</name>
    <dbReference type="NCBI Taxonomy" id="3064654"/>
    <lineage>
        <taxon>Bacteria</taxon>
        <taxon>Bacillati</taxon>
        <taxon>Actinomycetota</taxon>
        <taxon>Actinomycetes</taxon>
        <taxon>Micrococcales</taxon>
        <taxon>Cellulomonadaceae</taxon>
        <taxon>Actinotalea</taxon>
    </lineage>
</organism>
<evidence type="ECO:0000313" key="11">
    <source>
        <dbReference type="EMBL" id="MDO8107878.1"/>
    </source>
</evidence>
<dbReference type="Proteomes" id="UP001232536">
    <property type="component" value="Unassembled WGS sequence"/>
</dbReference>
<dbReference type="InterPro" id="IPR006314">
    <property type="entry name" value="Dyp_peroxidase"/>
</dbReference>
<accession>A0ABT9DEL5</accession>
<evidence type="ECO:0000256" key="3">
    <source>
        <dbReference type="ARBA" id="ARBA00022617"/>
    </source>
</evidence>
<dbReference type="SUPFAM" id="SSF54909">
    <property type="entry name" value="Dimeric alpha+beta barrel"/>
    <property type="match status" value="1"/>
</dbReference>
<keyword evidence="3" id="KW-0349">Heme</keyword>
<evidence type="ECO:0000256" key="7">
    <source>
        <dbReference type="ARBA" id="ARBA00023004"/>
    </source>
</evidence>
<keyword evidence="4" id="KW-0479">Metal-binding</keyword>
<comment type="cofactor">
    <cofactor evidence="1">
        <name>heme b</name>
        <dbReference type="ChEBI" id="CHEBI:60344"/>
    </cofactor>
</comment>
<keyword evidence="5" id="KW-0732">Signal</keyword>
<dbReference type="InterPro" id="IPR019546">
    <property type="entry name" value="TAT_signal_bac_arc"/>
</dbReference>
<dbReference type="PANTHER" id="PTHR30521">
    <property type="entry name" value="DEFERROCHELATASE/PEROXIDASE"/>
    <property type="match status" value="1"/>
</dbReference>
<dbReference type="PROSITE" id="PS51404">
    <property type="entry name" value="DYP_PEROXIDASE"/>
    <property type="match status" value="1"/>
</dbReference>
<dbReference type="InterPro" id="IPR048328">
    <property type="entry name" value="Dyp_perox_C"/>
</dbReference>
<evidence type="ECO:0000256" key="2">
    <source>
        <dbReference type="ARBA" id="ARBA00022559"/>
    </source>
</evidence>
<dbReference type="InterPro" id="IPR011008">
    <property type="entry name" value="Dimeric_a/b-barrel"/>
</dbReference>
<dbReference type="NCBIfam" id="TIGR01413">
    <property type="entry name" value="Dyp_perox_fam"/>
    <property type="match status" value="1"/>
</dbReference>
<dbReference type="EMBL" id="JAUQYP010000001">
    <property type="protein sequence ID" value="MDO8107878.1"/>
    <property type="molecule type" value="Genomic_DNA"/>
</dbReference>
<sequence length="350" mass="37596">MSPLDRRSFLQGGAAAVGGAALGLGGATVWDHAVAPAPADAVGRSRVAFRGPRQAGVGTPPQAFATLVAFDLAPGMDRDGMTRLMRVWTDDIERLTQGRPGLTDTEPELATAPARLTVTVGWGPGAFAAAGLEDRRPGWLAPLPRFGIDRLQDAWSDGDLLLQLGADDPLTVAHATRLLLKQAATFATPRWTQQGFREAVGTHPVGTTTRNLMGQVDGTVNPDPANEPDLIWHGADAAPWLAGSTSMVVRRIAMQLDSWDRVDRAGREFTIGRRLADGAPLTGTREHDTPDLDAVDELGLPVIDTAAHIRRAHAMAPDQRFLRRPYSYHDPAQPPDEQSGLVFIAFQRDV</sequence>
<evidence type="ECO:0000256" key="1">
    <source>
        <dbReference type="ARBA" id="ARBA00001970"/>
    </source>
</evidence>
<feature type="non-terminal residue" evidence="11">
    <location>
        <position position="350"/>
    </location>
</feature>
<keyword evidence="7" id="KW-0408">Iron</keyword>
<evidence type="ECO:0000259" key="10">
    <source>
        <dbReference type="Pfam" id="PF20628"/>
    </source>
</evidence>
<keyword evidence="2 11" id="KW-0575">Peroxidase</keyword>
<keyword evidence="6" id="KW-0560">Oxidoreductase</keyword>
<dbReference type="Pfam" id="PF04261">
    <property type="entry name" value="Dyp_perox_N"/>
    <property type="match status" value="1"/>
</dbReference>
<dbReference type="PANTHER" id="PTHR30521:SF4">
    <property type="entry name" value="DEFERROCHELATASE"/>
    <property type="match status" value="1"/>
</dbReference>
<comment type="caution">
    <text evidence="11">The sequence shown here is derived from an EMBL/GenBank/DDBJ whole genome shotgun (WGS) entry which is preliminary data.</text>
</comment>
<dbReference type="InterPro" id="IPR048327">
    <property type="entry name" value="Dyp_perox_N"/>
</dbReference>
<evidence type="ECO:0000259" key="9">
    <source>
        <dbReference type="Pfam" id="PF04261"/>
    </source>
</evidence>
<proteinExistence type="inferred from homology"/>
<reference evidence="11 12" key="1">
    <citation type="submission" date="2023-07" db="EMBL/GenBank/DDBJ databases">
        <title>Description of novel actinomycetes strains, isolated from tidal flat sediment.</title>
        <authorList>
            <person name="Lu C."/>
        </authorList>
    </citation>
    <scope>NUCLEOTIDE SEQUENCE [LARGE SCALE GENOMIC DNA]</scope>
    <source>
        <strain evidence="11 12">SYSU T00b441</strain>
    </source>
</reference>
<evidence type="ECO:0000256" key="5">
    <source>
        <dbReference type="ARBA" id="ARBA00022729"/>
    </source>
</evidence>
<dbReference type="Pfam" id="PF20628">
    <property type="entry name" value="Dyp_perox_C"/>
    <property type="match status" value="1"/>
</dbReference>
<feature type="domain" description="Dyp-type peroxidase N-terminal" evidence="9">
    <location>
        <begin position="54"/>
        <end position="197"/>
    </location>
</feature>
<evidence type="ECO:0000313" key="12">
    <source>
        <dbReference type="Proteomes" id="UP001232536"/>
    </source>
</evidence>
<feature type="domain" description="Dyp-type peroxidase C-terminal" evidence="10">
    <location>
        <begin position="208"/>
        <end position="349"/>
    </location>
</feature>
<evidence type="ECO:0000256" key="4">
    <source>
        <dbReference type="ARBA" id="ARBA00022723"/>
    </source>
</evidence>
<dbReference type="GO" id="GO:0004601">
    <property type="term" value="F:peroxidase activity"/>
    <property type="evidence" value="ECO:0007669"/>
    <property type="project" value="UniProtKB-KW"/>
</dbReference>
<comment type="similarity">
    <text evidence="8">Belongs to the DyP-type peroxidase family.</text>
</comment>
<evidence type="ECO:0000256" key="8">
    <source>
        <dbReference type="ARBA" id="ARBA00025737"/>
    </source>
</evidence>
<gene>
    <name evidence="11" type="ORF">Q6348_11795</name>
</gene>
<name>A0ABT9DEL5_9CELL</name>